<protein>
    <recommendedName>
        <fullName evidence="4">Secreted protein</fullName>
    </recommendedName>
</protein>
<reference evidence="2 3" key="1">
    <citation type="submission" date="2019-06" db="EMBL/GenBank/DDBJ databases">
        <title>Whole genome shotgun sequence of Komagataeibacter hansenii NBRC 14820.</title>
        <authorList>
            <person name="Hosoyama A."/>
            <person name="Uohara A."/>
            <person name="Ohji S."/>
            <person name="Ichikawa N."/>
        </authorList>
    </citation>
    <scope>NUCLEOTIDE SEQUENCE [LARGE SCALE GENOMIC DNA]</scope>
    <source>
        <strain evidence="2 3">NBRC 14820</strain>
    </source>
</reference>
<feature type="chain" id="PRO_5045671034" description="Secreted protein" evidence="1">
    <location>
        <begin position="27"/>
        <end position="83"/>
    </location>
</feature>
<accession>A0ABQ0SCI8</accession>
<feature type="signal peptide" evidence="1">
    <location>
        <begin position="1"/>
        <end position="26"/>
    </location>
</feature>
<keyword evidence="1" id="KW-0732">Signal</keyword>
<dbReference type="EMBL" id="BJNN01000046">
    <property type="protein sequence ID" value="GEC62867.1"/>
    <property type="molecule type" value="Genomic_DNA"/>
</dbReference>
<gene>
    <name evidence="2" type="ORF">GHA01_07160</name>
</gene>
<sequence>MFQRKVKLCMTLRFCILLSECHCAQADFTDHNACTAKFSSFHPKIHRLKQHMTAGDAGAAHRKQVWQGIPYGATIPEIIESGR</sequence>
<dbReference type="Proteomes" id="UP000319478">
    <property type="component" value="Unassembled WGS sequence"/>
</dbReference>
<comment type="caution">
    <text evidence="2">The sequence shown here is derived from an EMBL/GenBank/DDBJ whole genome shotgun (WGS) entry which is preliminary data.</text>
</comment>
<evidence type="ECO:0008006" key="4">
    <source>
        <dbReference type="Google" id="ProtNLM"/>
    </source>
</evidence>
<name>A0ABQ0SCI8_NOVHA</name>
<proteinExistence type="predicted"/>
<evidence type="ECO:0000256" key="1">
    <source>
        <dbReference type="SAM" id="SignalP"/>
    </source>
</evidence>
<organism evidence="2 3">
    <name type="scientific">Novacetimonas hansenii</name>
    <name type="common">Komagataeibacter hansenii</name>
    <dbReference type="NCBI Taxonomy" id="436"/>
    <lineage>
        <taxon>Bacteria</taxon>
        <taxon>Pseudomonadati</taxon>
        <taxon>Pseudomonadota</taxon>
        <taxon>Alphaproteobacteria</taxon>
        <taxon>Acetobacterales</taxon>
        <taxon>Acetobacteraceae</taxon>
        <taxon>Novacetimonas</taxon>
    </lineage>
</organism>
<evidence type="ECO:0000313" key="2">
    <source>
        <dbReference type="EMBL" id="GEC62867.1"/>
    </source>
</evidence>
<keyword evidence="3" id="KW-1185">Reference proteome</keyword>
<evidence type="ECO:0000313" key="3">
    <source>
        <dbReference type="Proteomes" id="UP000319478"/>
    </source>
</evidence>